<feature type="transmembrane region" description="Helical" evidence="6">
    <location>
        <begin position="258"/>
        <end position="281"/>
    </location>
</feature>
<accession>A0A7R9BN65</accession>
<dbReference type="GO" id="GO:0006820">
    <property type="term" value="P:monoatomic anion transport"/>
    <property type="evidence" value="ECO:0007669"/>
    <property type="project" value="TreeGrafter"/>
</dbReference>
<comment type="subcellular location">
    <subcellularLocation>
        <location evidence="1">Membrane</location>
        <topology evidence="1">Multi-pass membrane protein</topology>
    </subcellularLocation>
</comment>
<reference evidence="8" key="1">
    <citation type="submission" date="2020-11" db="EMBL/GenBank/DDBJ databases">
        <authorList>
            <person name="Tran Van P."/>
        </authorList>
    </citation>
    <scope>NUCLEOTIDE SEQUENCE</scope>
</reference>
<evidence type="ECO:0000256" key="3">
    <source>
        <dbReference type="ARBA" id="ARBA00022989"/>
    </source>
</evidence>
<dbReference type="InterPro" id="IPR011701">
    <property type="entry name" value="MFS"/>
</dbReference>
<keyword evidence="3 6" id="KW-1133">Transmembrane helix</keyword>
<feature type="transmembrane region" description="Helical" evidence="6">
    <location>
        <begin position="526"/>
        <end position="543"/>
    </location>
</feature>
<feature type="transmembrane region" description="Helical" evidence="6">
    <location>
        <begin position="563"/>
        <end position="592"/>
    </location>
</feature>
<keyword evidence="9" id="KW-1185">Reference proteome</keyword>
<dbReference type="Proteomes" id="UP000678499">
    <property type="component" value="Unassembled WGS sequence"/>
</dbReference>
<proteinExistence type="predicted"/>
<feature type="transmembrane region" description="Helical" evidence="6">
    <location>
        <begin position="487"/>
        <end position="505"/>
    </location>
</feature>
<feature type="transmembrane region" description="Helical" evidence="6">
    <location>
        <begin position="218"/>
        <end position="238"/>
    </location>
</feature>
<feature type="compositionally biased region" description="Polar residues" evidence="5">
    <location>
        <begin position="865"/>
        <end position="884"/>
    </location>
</feature>
<evidence type="ECO:0000256" key="4">
    <source>
        <dbReference type="ARBA" id="ARBA00023136"/>
    </source>
</evidence>
<dbReference type="PANTHER" id="PTHR11662">
    <property type="entry name" value="SOLUTE CARRIER FAMILY 17"/>
    <property type="match status" value="1"/>
</dbReference>
<dbReference type="Pfam" id="PF07690">
    <property type="entry name" value="MFS_1"/>
    <property type="match status" value="2"/>
</dbReference>
<evidence type="ECO:0000256" key="5">
    <source>
        <dbReference type="SAM" id="MobiDB-lite"/>
    </source>
</evidence>
<protein>
    <recommendedName>
        <fullName evidence="7">Major facilitator superfamily (MFS) profile domain-containing protein</fullName>
    </recommendedName>
</protein>
<evidence type="ECO:0000256" key="1">
    <source>
        <dbReference type="ARBA" id="ARBA00004141"/>
    </source>
</evidence>
<feature type="transmembrane region" description="Helical" evidence="6">
    <location>
        <begin position="394"/>
        <end position="412"/>
    </location>
</feature>
<dbReference type="PANTHER" id="PTHR11662:SF399">
    <property type="entry name" value="FI19708P1-RELATED"/>
    <property type="match status" value="1"/>
</dbReference>
<dbReference type="AlphaFoldDB" id="A0A7R9BN65"/>
<dbReference type="GO" id="GO:0022857">
    <property type="term" value="F:transmembrane transporter activity"/>
    <property type="evidence" value="ECO:0007669"/>
    <property type="project" value="InterPro"/>
</dbReference>
<dbReference type="SUPFAM" id="SSF103473">
    <property type="entry name" value="MFS general substrate transporter"/>
    <property type="match status" value="2"/>
</dbReference>
<dbReference type="InterPro" id="IPR020846">
    <property type="entry name" value="MFS_dom"/>
</dbReference>
<feature type="transmembrane region" description="Helical" evidence="6">
    <location>
        <begin position="194"/>
        <end position="212"/>
    </location>
</feature>
<dbReference type="GO" id="GO:0016020">
    <property type="term" value="C:membrane"/>
    <property type="evidence" value="ECO:0007669"/>
    <property type="project" value="UniProtKB-SubCell"/>
</dbReference>
<evidence type="ECO:0000313" key="9">
    <source>
        <dbReference type="Proteomes" id="UP000678499"/>
    </source>
</evidence>
<organism evidence="8">
    <name type="scientific">Notodromas monacha</name>
    <dbReference type="NCBI Taxonomy" id="399045"/>
    <lineage>
        <taxon>Eukaryota</taxon>
        <taxon>Metazoa</taxon>
        <taxon>Ecdysozoa</taxon>
        <taxon>Arthropoda</taxon>
        <taxon>Crustacea</taxon>
        <taxon>Oligostraca</taxon>
        <taxon>Ostracoda</taxon>
        <taxon>Podocopa</taxon>
        <taxon>Podocopida</taxon>
        <taxon>Cypridocopina</taxon>
        <taxon>Cypridoidea</taxon>
        <taxon>Cyprididae</taxon>
        <taxon>Notodromas</taxon>
    </lineage>
</organism>
<feature type="region of interest" description="Disordered" evidence="5">
    <location>
        <begin position="863"/>
        <end position="884"/>
    </location>
</feature>
<evidence type="ECO:0000313" key="8">
    <source>
        <dbReference type="EMBL" id="CAD7277577.1"/>
    </source>
</evidence>
<feature type="transmembrane region" description="Helical" evidence="6">
    <location>
        <begin position="418"/>
        <end position="438"/>
    </location>
</feature>
<gene>
    <name evidence="8" type="ORF">NMOB1V02_LOCUS5307</name>
</gene>
<keyword evidence="2 6" id="KW-0812">Transmembrane</keyword>
<feature type="transmembrane region" description="Helical" evidence="6">
    <location>
        <begin position="287"/>
        <end position="305"/>
    </location>
</feature>
<dbReference type="EMBL" id="CAJPEX010000948">
    <property type="protein sequence ID" value="CAG0917729.1"/>
    <property type="molecule type" value="Genomic_DNA"/>
</dbReference>
<evidence type="ECO:0000256" key="6">
    <source>
        <dbReference type="SAM" id="Phobius"/>
    </source>
</evidence>
<feature type="domain" description="Major facilitator superfamily (MFS) profile" evidence="7">
    <location>
        <begin position="123"/>
        <end position="509"/>
    </location>
</feature>
<dbReference type="EMBL" id="OA882985">
    <property type="protein sequence ID" value="CAD7277577.1"/>
    <property type="molecule type" value="Genomic_DNA"/>
</dbReference>
<dbReference type="InterPro" id="IPR036259">
    <property type="entry name" value="MFS_trans_sf"/>
</dbReference>
<dbReference type="PROSITE" id="PS50850">
    <property type="entry name" value="MFS"/>
    <property type="match status" value="1"/>
</dbReference>
<name>A0A7R9BN65_9CRUS</name>
<feature type="transmembrane region" description="Helical" evidence="6">
    <location>
        <begin position="458"/>
        <end position="481"/>
    </location>
</feature>
<keyword evidence="4 6" id="KW-0472">Membrane</keyword>
<sequence>MAESALCQFPSSSAQLTALEQGLSVDELTRDAEDLTETAEKPPPPIRQDIVVHDVETWFKIRYLVATLCFWSFVVNYAMRININIAIVEMVNPMQAPDAVQINVPSFHDGDLLDVESDQRNNNSFSGTNFTFVEADACGRIIEPIGNLTVTHDPNKFDWDEQTQSLVLGSVFFGYITTQFLGGRVGELIGAKRVLGYPLFCAALLTLLTPLAAKMYGYGAVIGVRVLIGMAEGVSYPAAHALLSHWAPPLERSKMSSIIYTGAQVGTIGTLAPAGILMSAWGWEAMFYFFGLITFIWFVLWMVLVDDTPSQHWLISSQEKEYILNSLSKERKQGKQDPLPWKNILTSVPFWALLVAHMGNNFGKWVMLAQLPTYMKNILHFEIQAVKLIGAKRVLGYPLFCAALLTLLTPLAAKMYGYGAVIGVRVLIGMAEGVSYPAAHALLSHWAPPLERSKMSSIIYTGAQVGTIGTLAPAGILMSAWGWEAMFYFFGLITFIWFVLWMVLVDDTPSQHWLISSQEKEFILNTMPYVAMFVSAQVYGSYVDSLRTRGIVSTTMVRKVSNFIAQAGSGLCFVAVAYTGCDSLLSVAFFCLGEFFQGAVYSGYMANHLDLAPNFADALFGEPQILHRLIAYRNVSIVAPLLHSVDDYVNFEPKGDPKVIPKMLSGEVTGIWDVAEASSCFLFDSSVETLEAMEHMLYVTRSKNHFGYKIGVRDKEESSLDVIFSAAVFEDDIHFEYNFLEYLRNILDDASQRNISWDLLYMGYEAVLPMNHSKLNGSIHFARPDYTYGSYAYIITLEGARKLVNSPILRKVIPTDEFLPVMYNSHPIEALASKFPQRDLKALVIWPSLIWEKWLHRGGRKLGRTSDTGVQATSSSQIYSPTPQ</sequence>
<evidence type="ECO:0000256" key="2">
    <source>
        <dbReference type="ARBA" id="ARBA00022692"/>
    </source>
</evidence>
<dbReference type="Gene3D" id="1.20.1250.20">
    <property type="entry name" value="MFS general substrate transporter like domains"/>
    <property type="match status" value="2"/>
</dbReference>
<dbReference type="OrthoDB" id="2985014at2759"/>
<evidence type="ECO:0000259" key="7">
    <source>
        <dbReference type="PROSITE" id="PS50850"/>
    </source>
</evidence>
<dbReference type="InterPro" id="IPR050382">
    <property type="entry name" value="MFS_Na/Anion_cotransporter"/>
</dbReference>